<evidence type="ECO:0000256" key="1">
    <source>
        <dbReference type="ARBA" id="ARBA00023002"/>
    </source>
</evidence>
<evidence type="ECO:0000313" key="3">
    <source>
        <dbReference type="Proteomes" id="UP000660745"/>
    </source>
</evidence>
<dbReference type="InterPro" id="IPR036249">
    <property type="entry name" value="Thioredoxin-like_sf"/>
</dbReference>
<dbReference type="Proteomes" id="UP000660745">
    <property type="component" value="Unassembled WGS sequence"/>
</dbReference>
<keyword evidence="3" id="KW-1185">Reference proteome</keyword>
<dbReference type="Gene3D" id="3.40.30.20">
    <property type="match status" value="1"/>
</dbReference>
<gene>
    <name evidence="2" type="ORF">GCM10012278_27790</name>
</gene>
<reference evidence="2" key="1">
    <citation type="journal article" date="2014" name="Int. J. Syst. Evol. Microbiol.">
        <title>Complete genome sequence of Corynebacterium casei LMG S-19264T (=DSM 44701T), isolated from a smear-ripened cheese.</title>
        <authorList>
            <consortium name="US DOE Joint Genome Institute (JGI-PGF)"/>
            <person name="Walter F."/>
            <person name="Albersmeier A."/>
            <person name="Kalinowski J."/>
            <person name="Ruckert C."/>
        </authorList>
    </citation>
    <scope>NUCLEOTIDE SEQUENCE</scope>
    <source>
        <strain evidence="2">CGMCC 4.7430</strain>
    </source>
</reference>
<protein>
    <submittedName>
        <fullName evidence="2">Uncharacterized protein</fullName>
    </submittedName>
</protein>
<accession>A0A918A529</accession>
<dbReference type="SUPFAM" id="SSF52833">
    <property type="entry name" value="Thioredoxin-like"/>
    <property type="match status" value="1"/>
</dbReference>
<comment type="caution">
    <text evidence="2">The sequence shown here is derived from an EMBL/GenBank/DDBJ whole genome shotgun (WGS) entry which is preliminary data.</text>
</comment>
<dbReference type="GO" id="GO:0016491">
    <property type="term" value="F:oxidoreductase activity"/>
    <property type="evidence" value="ECO:0007669"/>
    <property type="project" value="UniProtKB-KW"/>
</dbReference>
<evidence type="ECO:0000313" key="2">
    <source>
        <dbReference type="EMBL" id="GGP06030.1"/>
    </source>
</evidence>
<dbReference type="InterPro" id="IPR038220">
    <property type="entry name" value="PHOX_C_sf"/>
</dbReference>
<reference evidence="2" key="2">
    <citation type="submission" date="2020-09" db="EMBL/GenBank/DDBJ databases">
        <authorList>
            <person name="Sun Q."/>
            <person name="Zhou Y."/>
        </authorList>
    </citation>
    <scope>NUCLEOTIDE SEQUENCE</scope>
    <source>
        <strain evidence="2">CGMCC 4.7430</strain>
    </source>
</reference>
<dbReference type="AlphaFoldDB" id="A0A918A529"/>
<keyword evidence="1" id="KW-0560">Oxidoreductase</keyword>
<dbReference type="RefSeq" id="WP_189138997.1">
    <property type="nucleotide sequence ID" value="NZ_BMNK01000004.1"/>
</dbReference>
<sequence>MTSKNVAQLLVEQIQQQRAQVLTAAYAAHPTRSRGHLPHDLMDGVFADLRSEAHNRYGVRRPSLYLIRPDKYVGFRGDSLDFARVTDYFRALDARP</sequence>
<dbReference type="EMBL" id="BMNK01000004">
    <property type="protein sequence ID" value="GGP06030.1"/>
    <property type="molecule type" value="Genomic_DNA"/>
</dbReference>
<proteinExistence type="predicted"/>
<name>A0A918A529_9ACTN</name>
<organism evidence="2 3">
    <name type="scientific">Nonomuraea glycinis</name>
    <dbReference type="NCBI Taxonomy" id="2047744"/>
    <lineage>
        <taxon>Bacteria</taxon>
        <taxon>Bacillati</taxon>
        <taxon>Actinomycetota</taxon>
        <taxon>Actinomycetes</taxon>
        <taxon>Streptosporangiales</taxon>
        <taxon>Streptosporangiaceae</taxon>
        <taxon>Nonomuraea</taxon>
    </lineage>
</organism>